<evidence type="ECO:0000256" key="1">
    <source>
        <dbReference type="SAM" id="MobiDB-lite"/>
    </source>
</evidence>
<feature type="domain" description="DUF7788" evidence="3">
    <location>
        <begin position="560"/>
        <end position="815"/>
    </location>
</feature>
<dbReference type="Pfam" id="PF25043">
    <property type="entry name" value="DUF7788"/>
    <property type="match status" value="1"/>
</dbReference>
<dbReference type="Gene3D" id="3.40.50.410">
    <property type="entry name" value="von Willebrand factor, type A domain"/>
    <property type="match status" value="1"/>
</dbReference>
<dbReference type="InterPro" id="IPR056690">
    <property type="entry name" value="DUF7788"/>
</dbReference>
<dbReference type="InterPro" id="IPR011205">
    <property type="entry name" value="UCP015417_vWA"/>
</dbReference>
<gene>
    <name evidence="4" type="ORF">KHLLAP_LOCUS3432</name>
</gene>
<proteinExistence type="predicted"/>
<feature type="region of interest" description="Disordered" evidence="1">
    <location>
        <begin position="81"/>
        <end position="105"/>
    </location>
</feature>
<dbReference type="EMBL" id="CAUWAG010000004">
    <property type="protein sequence ID" value="CAJ2502964.1"/>
    <property type="molecule type" value="Genomic_DNA"/>
</dbReference>
<reference evidence="4" key="1">
    <citation type="submission" date="2023-10" db="EMBL/GenBank/DDBJ databases">
        <authorList>
            <person name="Hackl T."/>
        </authorList>
    </citation>
    <scope>NUCLEOTIDE SEQUENCE</scope>
</reference>
<dbReference type="InterPro" id="IPR036465">
    <property type="entry name" value="vWFA_dom_sf"/>
</dbReference>
<evidence type="ECO:0000313" key="5">
    <source>
        <dbReference type="Proteomes" id="UP001295740"/>
    </source>
</evidence>
<protein>
    <submittedName>
        <fullName evidence="4">Uu.00g103580.m01.CDS01</fullName>
    </submittedName>
</protein>
<feature type="region of interest" description="Disordered" evidence="1">
    <location>
        <begin position="297"/>
        <end position="323"/>
    </location>
</feature>
<feature type="compositionally biased region" description="Basic and acidic residues" evidence="1">
    <location>
        <begin position="91"/>
        <end position="105"/>
    </location>
</feature>
<organism evidence="4 5">
    <name type="scientific">Anthostomella pinea</name>
    <dbReference type="NCBI Taxonomy" id="933095"/>
    <lineage>
        <taxon>Eukaryota</taxon>
        <taxon>Fungi</taxon>
        <taxon>Dikarya</taxon>
        <taxon>Ascomycota</taxon>
        <taxon>Pezizomycotina</taxon>
        <taxon>Sordariomycetes</taxon>
        <taxon>Xylariomycetidae</taxon>
        <taxon>Xylariales</taxon>
        <taxon>Xylariaceae</taxon>
        <taxon>Anthostomella</taxon>
    </lineage>
</organism>
<feature type="domain" description="DUF2828" evidence="2">
    <location>
        <begin position="133"/>
        <end position="557"/>
    </location>
</feature>
<dbReference type="AlphaFoldDB" id="A0AAI8VDP1"/>
<dbReference type="InterPro" id="IPR058580">
    <property type="entry name" value="DUF2828"/>
</dbReference>
<feature type="compositionally biased region" description="Basic and acidic residues" evidence="1">
    <location>
        <begin position="308"/>
        <end position="323"/>
    </location>
</feature>
<sequence>MAASSNDKEPWFLRYSVPVQFPAHAGFDLAITQADFEAWVRNEALNRDDDHEEKVNTDEDEDDTFTMVTSSTSQEVRHALEDLEIDSADETPTKEPASKRTDESDEHPFIQGLVAHGNSTPVPSIATDNKMLTENSDVAFRSTRQALLDLFFELEDVVSGPRLLELLNAAWIDSPLMTLKIIFNARSIHLGKASRATFYRCAGWLAQNHPLTLVSNLRWLSRPVIEKKVVKKETGEEDEVLVDLKPEEKDEDDVTRFDVKNGVAHGCWKDLLNILVLCINGKLDVLANPRDILNVEREGKDKNHRGKEHLDKEEAKTKRHDVRNARHEQAVDTFNSNAVYRALYLTIAPLFAEQLRSDLLLFHGEDKKAKKKISLCAKWAPSQDRFHDKHTFIVSSIAEMLHPLDEVTGGSGDMDRELYLRHARERYRKDISALRAHLDVVERNLSAKTLDKIKYERVPSVAMSNYAKIFAEKDTERFEEYINAVAEGKTRISGATLLPSTLISTVRRTSRPVINTASLAKNPGKAAIEAKVNELDAKVADGQWKTLVQRIKDSGTLESTIAVCDVSGSMSSPVFPDGTCPMDSAIGLSLLLAEVTAPPFGGHFITFSARPGVLSIDLSSSLHDKISAMERSHWEMNTNFVAVFEELILPVAIRNNLKQEDMVKRIFVFSDMQFDTAQARYAYSDGSWSQDEHEDIPCWSTSFEKIRGKYAEAGYEMPDLVFWNLAGGRAGYGGCDFGDPTAPKPVTAEEPGTALVSGYSQGMLKVFLENGSFDVPDDEDDKLQVAEDGDAVVLETESRAKRQKMDPMNILKKAIGHKAYDSLKVMD</sequence>
<evidence type="ECO:0000313" key="4">
    <source>
        <dbReference type="EMBL" id="CAJ2502964.1"/>
    </source>
</evidence>
<dbReference type="PANTHER" id="PTHR31373">
    <property type="entry name" value="OS06G0652100 PROTEIN"/>
    <property type="match status" value="1"/>
</dbReference>
<evidence type="ECO:0000259" key="3">
    <source>
        <dbReference type="Pfam" id="PF25043"/>
    </source>
</evidence>
<dbReference type="Proteomes" id="UP001295740">
    <property type="component" value="Unassembled WGS sequence"/>
</dbReference>
<dbReference type="PANTHER" id="PTHR31373:SF27">
    <property type="entry name" value="TROVE DOMAIN-CONTAINING PROTEIN"/>
    <property type="match status" value="1"/>
</dbReference>
<dbReference type="Pfam" id="PF11443">
    <property type="entry name" value="DUF2828"/>
    <property type="match status" value="1"/>
</dbReference>
<comment type="caution">
    <text evidence="4">The sequence shown here is derived from an EMBL/GenBank/DDBJ whole genome shotgun (WGS) entry which is preliminary data.</text>
</comment>
<accession>A0AAI8VDP1</accession>
<name>A0AAI8VDP1_9PEZI</name>
<evidence type="ECO:0000259" key="2">
    <source>
        <dbReference type="Pfam" id="PF11443"/>
    </source>
</evidence>
<keyword evidence="5" id="KW-1185">Reference proteome</keyword>